<evidence type="ECO:0000256" key="10">
    <source>
        <dbReference type="HAMAP-Rule" id="MF_02019"/>
    </source>
</evidence>
<dbReference type="SUPFAM" id="SSF53244">
    <property type="entry name" value="MurD-like peptide ligases, peptide-binding domain"/>
    <property type="match status" value="1"/>
</dbReference>
<comment type="function">
    <text evidence="10 11">Involved in cell wall formation. Catalyzes the final step in the synthesis of UDP-N-acetylmuramoyl-pentapeptide, the precursor of murein.</text>
</comment>
<keyword evidence="9 10" id="KW-0961">Cell wall biogenesis/degradation</keyword>
<dbReference type="InterPro" id="IPR035911">
    <property type="entry name" value="MurE/MurF_N"/>
</dbReference>
<evidence type="ECO:0000256" key="8">
    <source>
        <dbReference type="ARBA" id="ARBA00023306"/>
    </source>
</evidence>
<dbReference type="SUPFAM" id="SSF53623">
    <property type="entry name" value="MurD-like peptide ligases, catalytic domain"/>
    <property type="match status" value="1"/>
</dbReference>
<dbReference type="Proteomes" id="UP001500507">
    <property type="component" value="Unassembled WGS sequence"/>
</dbReference>
<comment type="catalytic activity">
    <reaction evidence="10 11">
        <text>D-alanyl-D-alanine + UDP-N-acetyl-alpha-D-muramoyl-L-alanyl-gamma-D-glutamyl-meso-2,6-diaminopimelate + ATP = UDP-N-acetyl-alpha-D-muramoyl-L-alanyl-gamma-D-glutamyl-meso-2,6-diaminopimeloyl-D-alanyl-D-alanine + ADP + phosphate + H(+)</text>
        <dbReference type="Rhea" id="RHEA:28374"/>
        <dbReference type="ChEBI" id="CHEBI:15378"/>
        <dbReference type="ChEBI" id="CHEBI:30616"/>
        <dbReference type="ChEBI" id="CHEBI:43474"/>
        <dbReference type="ChEBI" id="CHEBI:57822"/>
        <dbReference type="ChEBI" id="CHEBI:61386"/>
        <dbReference type="ChEBI" id="CHEBI:83905"/>
        <dbReference type="ChEBI" id="CHEBI:456216"/>
        <dbReference type="EC" id="6.3.2.10"/>
    </reaction>
</comment>
<keyword evidence="5 10" id="KW-0067">ATP-binding</keyword>
<feature type="domain" description="Mur ligase N-terminal catalytic" evidence="12">
    <location>
        <begin position="15"/>
        <end position="89"/>
    </location>
</feature>
<protein>
    <recommendedName>
        <fullName evidence="10 11">UDP-N-acetylmuramoyl-tripeptide--D-alanyl-D-alanine ligase</fullName>
        <ecNumber evidence="10 11">6.3.2.10</ecNumber>
    </recommendedName>
    <alternativeName>
        <fullName evidence="10">D-alanyl-D-alanine-adding enzyme</fullName>
    </alternativeName>
</protein>
<dbReference type="Gene3D" id="3.40.1390.10">
    <property type="entry name" value="MurE/MurF, N-terminal domain"/>
    <property type="match status" value="1"/>
</dbReference>
<proteinExistence type="inferred from homology"/>
<dbReference type="HAMAP" id="MF_02019">
    <property type="entry name" value="MurF"/>
    <property type="match status" value="1"/>
</dbReference>
<feature type="binding site" evidence="10">
    <location>
        <begin position="102"/>
        <end position="108"/>
    </location>
    <ligand>
        <name>ATP</name>
        <dbReference type="ChEBI" id="CHEBI:30616"/>
    </ligand>
</feature>
<evidence type="ECO:0000256" key="2">
    <source>
        <dbReference type="ARBA" id="ARBA00022598"/>
    </source>
</evidence>
<evidence type="ECO:0000313" key="16">
    <source>
        <dbReference type="Proteomes" id="UP001500507"/>
    </source>
</evidence>
<keyword evidence="16" id="KW-1185">Reference proteome</keyword>
<dbReference type="Pfam" id="PF02875">
    <property type="entry name" value="Mur_ligase_C"/>
    <property type="match status" value="1"/>
</dbReference>
<dbReference type="Pfam" id="PF08245">
    <property type="entry name" value="Mur_ligase_M"/>
    <property type="match status" value="1"/>
</dbReference>
<dbReference type="InterPro" id="IPR036565">
    <property type="entry name" value="Mur-like_cat_sf"/>
</dbReference>
<comment type="caution">
    <text evidence="15">The sequence shown here is derived from an EMBL/GenBank/DDBJ whole genome shotgun (WGS) entry which is preliminary data.</text>
</comment>
<evidence type="ECO:0000313" key="15">
    <source>
        <dbReference type="EMBL" id="GAA0873584.1"/>
    </source>
</evidence>
<dbReference type="InterPro" id="IPR000713">
    <property type="entry name" value="Mur_ligase_N"/>
</dbReference>
<evidence type="ECO:0000256" key="4">
    <source>
        <dbReference type="ARBA" id="ARBA00022741"/>
    </source>
</evidence>
<dbReference type="InterPro" id="IPR004101">
    <property type="entry name" value="Mur_ligase_C"/>
</dbReference>
<feature type="domain" description="Mur ligase C-terminal" evidence="13">
    <location>
        <begin position="302"/>
        <end position="386"/>
    </location>
</feature>
<keyword evidence="8 10" id="KW-0131">Cell cycle</keyword>
<evidence type="ECO:0000256" key="5">
    <source>
        <dbReference type="ARBA" id="ARBA00022840"/>
    </source>
</evidence>
<dbReference type="PANTHER" id="PTHR43024">
    <property type="entry name" value="UDP-N-ACETYLMURAMOYL-TRIPEPTIDE--D-ALANYL-D-ALANINE LIGASE"/>
    <property type="match status" value="1"/>
</dbReference>
<dbReference type="EMBL" id="BAAAFG010000016">
    <property type="protein sequence ID" value="GAA0873584.1"/>
    <property type="molecule type" value="Genomic_DNA"/>
</dbReference>
<evidence type="ECO:0000259" key="13">
    <source>
        <dbReference type="Pfam" id="PF02875"/>
    </source>
</evidence>
<dbReference type="Gene3D" id="3.40.1190.10">
    <property type="entry name" value="Mur-like, catalytic domain"/>
    <property type="match status" value="1"/>
</dbReference>
<dbReference type="NCBIfam" id="TIGR01143">
    <property type="entry name" value="murF"/>
    <property type="match status" value="1"/>
</dbReference>
<dbReference type="Gene3D" id="3.90.190.20">
    <property type="entry name" value="Mur ligase, C-terminal domain"/>
    <property type="match status" value="1"/>
</dbReference>
<dbReference type="PANTHER" id="PTHR43024:SF1">
    <property type="entry name" value="UDP-N-ACETYLMURAMOYL-TRIPEPTIDE--D-ALANYL-D-ALANINE LIGASE"/>
    <property type="match status" value="1"/>
</dbReference>
<keyword evidence="3 10" id="KW-0132">Cell division</keyword>
<name>A0ABP3XYY2_9FLAO</name>
<evidence type="ECO:0000256" key="7">
    <source>
        <dbReference type="ARBA" id="ARBA00022984"/>
    </source>
</evidence>
<feature type="domain" description="Mur ligase central" evidence="14">
    <location>
        <begin position="101"/>
        <end position="279"/>
    </location>
</feature>
<evidence type="ECO:0000259" key="14">
    <source>
        <dbReference type="Pfam" id="PF08245"/>
    </source>
</evidence>
<reference evidence="16" key="1">
    <citation type="journal article" date="2019" name="Int. J. Syst. Evol. Microbiol.">
        <title>The Global Catalogue of Microorganisms (GCM) 10K type strain sequencing project: providing services to taxonomists for standard genome sequencing and annotation.</title>
        <authorList>
            <consortium name="The Broad Institute Genomics Platform"/>
            <consortium name="The Broad Institute Genome Sequencing Center for Infectious Disease"/>
            <person name="Wu L."/>
            <person name="Ma J."/>
        </authorList>
    </citation>
    <scope>NUCLEOTIDE SEQUENCE [LARGE SCALE GENOMIC DNA]</scope>
    <source>
        <strain evidence="16">JCM 16082</strain>
    </source>
</reference>
<dbReference type="InterPro" id="IPR013221">
    <property type="entry name" value="Mur_ligase_cen"/>
</dbReference>
<comment type="pathway">
    <text evidence="10 11">Cell wall biogenesis; peptidoglycan biosynthesis.</text>
</comment>
<dbReference type="GO" id="GO:0016874">
    <property type="term" value="F:ligase activity"/>
    <property type="evidence" value="ECO:0007669"/>
    <property type="project" value="UniProtKB-KW"/>
</dbReference>
<dbReference type="InterPro" id="IPR051046">
    <property type="entry name" value="MurCDEF_CellWall_CoF430Synth"/>
</dbReference>
<keyword evidence="1 10" id="KW-0963">Cytoplasm</keyword>
<dbReference type="Pfam" id="PF01225">
    <property type="entry name" value="Mur_ligase"/>
    <property type="match status" value="1"/>
</dbReference>
<evidence type="ECO:0000259" key="12">
    <source>
        <dbReference type="Pfam" id="PF01225"/>
    </source>
</evidence>
<evidence type="ECO:0000256" key="11">
    <source>
        <dbReference type="RuleBase" id="RU004136"/>
    </source>
</evidence>
<keyword evidence="4 10" id="KW-0547">Nucleotide-binding</keyword>
<sequence>MIDIKNLHQKFLNSSGISTDTRSIKPNKLFFALKGENFNGNQYAREAIKNGATYAIIDETIDETIDEKNDHLILVDDVLKTLQELASYHRNYLGIPVIALTGSNGKTTTKELITACLSAQFNITATKGNLNNHIGVPLTLLSMNSSTQIGVVEMGANHQKEIQALSKIAQPDYGLITNYGKAHLEGFGGIEGVIKGKSELYDHLRLHNKTAFVNADDRIQLEKSAGIERNTFGSSTADYPIDYLPETEFASVRFNGVTIKSNLTGFYNCSNIAAACAIAANFNVSVTEIKKAIENYVPRNNRSQIIKKNSATILLDAYNANPTSMNAALENLFKVANSYKIAILGDMFEVGKTALEEHQAIVNLAESGDINQLILIGETFGQTSSTEQKTKRFSDYNEAEAFLKGVNFSNTYCFIKASRGMALERIVDLIE</sequence>
<evidence type="ECO:0000256" key="6">
    <source>
        <dbReference type="ARBA" id="ARBA00022960"/>
    </source>
</evidence>
<organism evidence="15 16">
    <name type="scientific">Gangjinia marincola</name>
    <dbReference type="NCBI Taxonomy" id="578463"/>
    <lineage>
        <taxon>Bacteria</taxon>
        <taxon>Pseudomonadati</taxon>
        <taxon>Bacteroidota</taxon>
        <taxon>Flavobacteriia</taxon>
        <taxon>Flavobacteriales</taxon>
        <taxon>Flavobacteriaceae</taxon>
        <taxon>Gangjinia</taxon>
    </lineage>
</organism>
<dbReference type="InterPro" id="IPR036615">
    <property type="entry name" value="Mur_ligase_C_dom_sf"/>
</dbReference>
<dbReference type="RefSeq" id="WP_343768852.1">
    <property type="nucleotide sequence ID" value="NZ_BAAAFG010000016.1"/>
</dbReference>
<keyword evidence="7 10" id="KW-0573">Peptidoglycan synthesis</keyword>
<dbReference type="EC" id="6.3.2.10" evidence="10 11"/>
<dbReference type="InterPro" id="IPR005863">
    <property type="entry name" value="UDP-N-AcMur_synth"/>
</dbReference>
<evidence type="ECO:0000256" key="3">
    <source>
        <dbReference type="ARBA" id="ARBA00022618"/>
    </source>
</evidence>
<keyword evidence="6 10" id="KW-0133">Cell shape</keyword>
<evidence type="ECO:0000256" key="9">
    <source>
        <dbReference type="ARBA" id="ARBA00023316"/>
    </source>
</evidence>
<comment type="similarity">
    <text evidence="10">Belongs to the MurCDEF family. MurF subfamily.</text>
</comment>
<gene>
    <name evidence="10" type="primary">murF</name>
    <name evidence="15" type="ORF">GCM10009117_27310</name>
</gene>
<comment type="subcellular location">
    <subcellularLocation>
        <location evidence="10 11">Cytoplasm</location>
    </subcellularLocation>
</comment>
<dbReference type="SUPFAM" id="SSF63418">
    <property type="entry name" value="MurE/MurF N-terminal domain"/>
    <property type="match status" value="1"/>
</dbReference>
<evidence type="ECO:0000256" key="1">
    <source>
        <dbReference type="ARBA" id="ARBA00022490"/>
    </source>
</evidence>
<keyword evidence="2 10" id="KW-0436">Ligase</keyword>
<accession>A0ABP3XYY2</accession>